<comment type="caution">
    <text evidence="5">The sequence shown here is derived from an EMBL/GenBank/DDBJ whole genome shotgun (WGS) entry which is preliminary data.</text>
</comment>
<comment type="subcellular location">
    <subcellularLocation>
        <location evidence="1">Periplasm</location>
    </subcellularLocation>
</comment>
<dbReference type="InterPro" id="IPR039424">
    <property type="entry name" value="SBP_5"/>
</dbReference>
<dbReference type="GO" id="GO:0015833">
    <property type="term" value="P:peptide transport"/>
    <property type="evidence" value="ECO:0007669"/>
    <property type="project" value="TreeGrafter"/>
</dbReference>
<dbReference type="EMBL" id="VCDI01000001">
    <property type="protein sequence ID" value="TLU73813.1"/>
    <property type="molecule type" value="Genomic_DNA"/>
</dbReference>
<dbReference type="GO" id="GO:0030288">
    <property type="term" value="C:outer membrane-bounded periplasmic space"/>
    <property type="evidence" value="ECO:0007669"/>
    <property type="project" value="UniProtKB-ARBA"/>
</dbReference>
<accession>A0A5R9JAI5</accession>
<protein>
    <submittedName>
        <fullName evidence="5">Peptide ABC transporter substrate-binding protein</fullName>
    </submittedName>
</protein>
<dbReference type="PIRSF" id="PIRSF002741">
    <property type="entry name" value="MppA"/>
    <property type="match status" value="1"/>
</dbReference>
<feature type="signal peptide" evidence="3">
    <location>
        <begin position="1"/>
        <end position="27"/>
    </location>
</feature>
<evidence type="ECO:0000256" key="1">
    <source>
        <dbReference type="ARBA" id="ARBA00004418"/>
    </source>
</evidence>
<sequence length="559" mass="60820">MSVPSQRGSGVLLAAAILCLAAAPARAAPSPCGTVVLPAGLGQSTPSAVTSLNPLLTNSIYNSEMIYQIYRPLVWLDRHLDYDPALSLASSATTPDGGHTWRFTIKPWLWSDGVPVTPADVVFTFDLIRKLGPSYVLYGVGGVPQYIHSVQASGPHEVTLILNHPVNPEWFLRLGIGNTIRPLPEHIYRNLTLREMRARQTDPALFKVSDGPFVLDDYSVGRHIVLVPNPLYGGTRPKIRRLVVDFLEGGNALEALRSGEIDAASIPFQLWNLATALPNLRTIKLDGPFGYMSIIMNFHSRSAPFLRDVRVRQAIALAIDQDEIDRLVYHGQAVPIHGSVPPAIARFLSPQARAGYPQWQFSPAKARALLDAAGWHPGPDGIRVKDGQRLEFEVEVSSESIDRFIELQVAQRGLAAAGIAIDIRGVAFSELIATLNGNGHDWNSIVIGWTVDAFPDGQEFFSSDGAQNFGHYDDKRMDALNEAVVTTAGEQALDQAQDYAAEQQPFIFLPTGAISLLARPELHGLHDMTSPTGTWSPELLTLSGDMACPTRTATAATPR</sequence>
<dbReference type="InterPro" id="IPR000914">
    <property type="entry name" value="SBP_5_dom"/>
</dbReference>
<dbReference type="CDD" id="cd08513">
    <property type="entry name" value="PBP2_thermophilic_Hb8_like"/>
    <property type="match status" value="1"/>
</dbReference>
<evidence type="ECO:0000256" key="2">
    <source>
        <dbReference type="ARBA" id="ARBA00005695"/>
    </source>
</evidence>
<dbReference type="SUPFAM" id="SSF53850">
    <property type="entry name" value="Periplasmic binding protein-like II"/>
    <property type="match status" value="1"/>
</dbReference>
<feature type="domain" description="Solute-binding protein family 5" evidence="4">
    <location>
        <begin position="87"/>
        <end position="463"/>
    </location>
</feature>
<evidence type="ECO:0000313" key="6">
    <source>
        <dbReference type="Proteomes" id="UP000305654"/>
    </source>
</evidence>
<dbReference type="RefSeq" id="WP_138324066.1">
    <property type="nucleotide sequence ID" value="NZ_VCDI01000001.1"/>
</dbReference>
<proteinExistence type="inferred from homology"/>
<reference evidence="5 6" key="1">
    <citation type="submission" date="2019-05" db="EMBL/GenBank/DDBJ databases">
        <authorList>
            <person name="Pankratov T."/>
            <person name="Grouzdev D."/>
        </authorList>
    </citation>
    <scope>NUCLEOTIDE SEQUENCE [LARGE SCALE GENOMIC DNA]</scope>
    <source>
        <strain evidence="5 6">KEBCLARHB70R</strain>
    </source>
</reference>
<dbReference type="InterPro" id="IPR030678">
    <property type="entry name" value="Peptide/Ni-bd"/>
</dbReference>
<organism evidence="5 6">
    <name type="scientific">Lichenicoccus roseus</name>
    <dbReference type="NCBI Taxonomy" id="2683649"/>
    <lineage>
        <taxon>Bacteria</taxon>
        <taxon>Pseudomonadati</taxon>
        <taxon>Pseudomonadota</taxon>
        <taxon>Alphaproteobacteria</taxon>
        <taxon>Acetobacterales</taxon>
        <taxon>Acetobacteraceae</taxon>
        <taxon>Lichenicoccus</taxon>
    </lineage>
</organism>
<dbReference type="Gene3D" id="3.40.190.10">
    <property type="entry name" value="Periplasmic binding protein-like II"/>
    <property type="match status" value="1"/>
</dbReference>
<dbReference type="OrthoDB" id="9803988at2"/>
<keyword evidence="3" id="KW-0732">Signal</keyword>
<feature type="chain" id="PRO_5024399013" evidence="3">
    <location>
        <begin position="28"/>
        <end position="559"/>
    </location>
</feature>
<gene>
    <name evidence="5" type="ORF">FE263_00825</name>
</gene>
<comment type="similarity">
    <text evidence="2">Belongs to the bacterial solute-binding protein 5 family.</text>
</comment>
<evidence type="ECO:0000313" key="5">
    <source>
        <dbReference type="EMBL" id="TLU73813.1"/>
    </source>
</evidence>
<evidence type="ECO:0000256" key="3">
    <source>
        <dbReference type="SAM" id="SignalP"/>
    </source>
</evidence>
<dbReference type="AlphaFoldDB" id="A0A5R9JAI5"/>
<keyword evidence="6" id="KW-1185">Reference proteome</keyword>
<dbReference type="GO" id="GO:1904680">
    <property type="term" value="F:peptide transmembrane transporter activity"/>
    <property type="evidence" value="ECO:0007669"/>
    <property type="project" value="TreeGrafter"/>
</dbReference>
<dbReference type="PANTHER" id="PTHR30290">
    <property type="entry name" value="PERIPLASMIC BINDING COMPONENT OF ABC TRANSPORTER"/>
    <property type="match status" value="1"/>
</dbReference>
<dbReference type="Pfam" id="PF00496">
    <property type="entry name" value="SBP_bac_5"/>
    <property type="match status" value="1"/>
</dbReference>
<dbReference type="Proteomes" id="UP000305654">
    <property type="component" value="Unassembled WGS sequence"/>
</dbReference>
<dbReference type="Gene3D" id="3.10.105.10">
    <property type="entry name" value="Dipeptide-binding Protein, Domain 3"/>
    <property type="match status" value="1"/>
</dbReference>
<name>A0A5R9JAI5_9PROT</name>
<evidence type="ECO:0000259" key="4">
    <source>
        <dbReference type="Pfam" id="PF00496"/>
    </source>
</evidence>
<dbReference type="GO" id="GO:0043190">
    <property type="term" value="C:ATP-binding cassette (ABC) transporter complex"/>
    <property type="evidence" value="ECO:0007669"/>
    <property type="project" value="InterPro"/>
</dbReference>